<gene>
    <name evidence="1" type="ORF">BWY04_01040</name>
</gene>
<dbReference type="EMBL" id="MWDB01000024">
    <property type="protein sequence ID" value="OQB41077.1"/>
    <property type="molecule type" value="Genomic_DNA"/>
</dbReference>
<dbReference type="AlphaFoldDB" id="A0A1V5ZLF4"/>
<name>A0A1V5ZLF4_9BACT</name>
<reference evidence="1" key="1">
    <citation type="submission" date="2017-02" db="EMBL/GenBank/DDBJ databases">
        <title>Delving into the versatile metabolic prowess of the omnipresent phylum Bacteroidetes.</title>
        <authorList>
            <person name="Nobu M.K."/>
            <person name="Mei R."/>
            <person name="Narihiro T."/>
            <person name="Kuroda K."/>
            <person name="Liu W.-T."/>
        </authorList>
    </citation>
    <scope>NUCLEOTIDE SEQUENCE</scope>
    <source>
        <strain evidence="1">ADurb.Bin160</strain>
    </source>
</reference>
<accession>A0A1V5ZLF4</accession>
<proteinExistence type="predicted"/>
<dbReference type="Proteomes" id="UP000485621">
    <property type="component" value="Unassembled WGS sequence"/>
</dbReference>
<comment type="caution">
    <text evidence="1">The sequence shown here is derived from an EMBL/GenBank/DDBJ whole genome shotgun (WGS) entry which is preliminary data.</text>
</comment>
<evidence type="ECO:0000313" key="1">
    <source>
        <dbReference type="EMBL" id="OQB41077.1"/>
    </source>
</evidence>
<organism evidence="1">
    <name type="scientific">candidate division CPR1 bacterium ADurb.Bin160</name>
    <dbReference type="NCBI Taxonomy" id="1852826"/>
    <lineage>
        <taxon>Bacteria</taxon>
        <taxon>candidate division CPR1</taxon>
    </lineage>
</organism>
<sequence>MQSLAENNIYFSFLRNGKQESNLIGQKNVSFFLDGKLIYSTENFLGNIAIDKKLAIDRILLTSDKALLSFECIDIFATFVFPVYKTVSTIWFCGKNSDIYISKII</sequence>
<protein>
    <submittedName>
        <fullName evidence="1">Uncharacterized protein</fullName>
    </submittedName>
</protein>